<reference evidence="1 2" key="1">
    <citation type="submission" date="2018-04" db="EMBL/GenBank/DDBJ databases">
        <title>Novel actinobacteria from marine sediment.</title>
        <authorList>
            <person name="Ng Z.Y."/>
            <person name="Tan G.Y.A."/>
        </authorList>
    </citation>
    <scope>NUCLEOTIDE SEQUENCE [LARGE SCALE GENOMIC DNA]</scope>
    <source>
        <strain evidence="1 2">TPS81</strain>
    </source>
</reference>
<dbReference type="Proteomes" id="UP000253318">
    <property type="component" value="Unassembled WGS sequence"/>
</dbReference>
<protein>
    <submittedName>
        <fullName evidence="1">Uncharacterized protein</fullName>
    </submittedName>
</protein>
<gene>
    <name evidence="1" type="ORF">DEF24_05575</name>
</gene>
<evidence type="ECO:0000313" key="2">
    <source>
        <dbReference type="Proteomes" id="UP000253318"/>
    </source>
</evidence>
<organism evidence="1 2">
    <name type="scientific">Marinitenerispora sediminis</name>
    <dbReference type="NCBI Taxonomy" id="1931232"/>
    <lineage>
        <taxon>Bacteria</taxon>
        <taxon>Bacillati</taxon>
        <taxon>Actinomycetota</taxon>
        <taxon>Actinomycetes</taxon>
        <taxon>Streptosporangiales</taxon>
        <taxon>Nocardiopsidaceae</taxon>
        <taxon>Marinitenerispora</taxon>
    </lineage>
</organism>
<keyword evidence="2" id="KW-1185">Reference proteome</keyword>
<proteinExistence type="predicted"/>
<evidence type="ECO:0000313" key="1">
    <source>
        <dbReference type="EMBL" id="RCV60934.1"/>
    </source>
</evidence>
<dbReference type="EMBL" id="QEIN01000028">
    <property type="protein sequence ID" value="RCV60934.1"/>
    <property type="molecule type" value="Genomic_DNA"/>
</dbReference>
<dbReference type="AlphaFoldDB" id="A0A368T9H7"/>
<comment type="caution">
    <text evidence="1">The sequence shown here is derived from an EMBL/GenBank/DDBJ whole genome shotgun (WGS) entry which is preliminary data.</text>
</comment>
<accession>A0A368T9H7</accession>
<dbReference type="OrthoDB" id="9982601at2"/>
<dbReference type="RefSeq" id="WP_114396066.1">
    <property type="nucleotide sequence ID" value="NZ_QEIM01000002.1"/>
</dbReference>
<name>A0A368T9H7_9ACTN</name>
<sequence length="133" mass="14006">MNAWRDRRGADDAPIGYHTVIHNSGSGNQFVVGDRGAARQAAGPPGGELGALVERLWDALPDLGLDHVDQADYVAAVSHVEEEVTRDRPRTGRLGRALGTASAFLRARPVESARLALEAATAIGRLYGLAAPG</sequence>